<dbReference type="CDD" id="cd02440">
    <property type="entry name" value="AdoMet_MTases"/>
    <property type="match status" value="1"/>
</dbReference>
<dbReference type="AlphaFoldDB" id="A0A517SAU0"/>
<feature type="domain" description="Methyltransferase" evidence="3">
    <location>
        <begin position="33"/>
        <end position="124"/>
    </location>
</feature>
<keyword evidence="1 4" id="KW-0489">Methyltransferase</keyword>
<dbReference type="KEGG" id="ccos:Pan44_12490"/>
<sequence>MWDVTQYTRFQSERARPFFDLVAQIPQAAAELIVDLGCGTGEQTATLLNRWPEAHVLGLDSSPEMLAKSASFVRAGQIDFQSADISSWEPTGPVDILISNAALQWLPDHERLIPRLASHVAPGGTLAVQMPNRFRNTSQRIIEDAIASGPWRDRLRDIGLQRDSVLPSETYVRLLLERGFTVNSWETTYNHLLGENGPLEWLKGTAIRPLLDALEPDEGPAFLEALSTRLNAAFPSRGGVTLFPMQRLFFVAQRGDMRDSPRAS</sequence>
<dbReference type="GO" id="GO:0032259">
    <property type="term" value="P:methylation"/>
    <property type="evidence" value="ECO:0007669"/>
    <property type="project" value="UniProtKB-KW"/>
</dbReference>
<keyword evidence="5" id="KW-1185">Reference proteome</keyword>
<dbReference type="Pfam" id="PF13649">
    <property type="entry name" value="Methyltransf_25"/>
    <property type="match status" value="1"/>
</dbReference>
<evidence type="ECO:0000256" key="1">
    <source>
        <dbReference type="ARBA" id="ARBA00022603"/>
    </source>
</evidence>
<reference evidence="4 5" key="1">
    <citation type="submission" date="2019-02" db="EMBL/GenBank/DDBJ databases">
        <title>Deep-cultivation of Planctomycetes and their phenomic and genomic characterization uncovers novel biology.</title>
        <authorList>
            <person name="Wiegand S."/>
            <person name="Jogler M."/>
            <person name="Boedeker C."/>
            <person name="Pinto D."/>
            <person name="Vollmers J."/>
            <person name="Rivas-Marin E."/>
            <person name="Kohn T."/>
            <person name="Peeters S.H."/>
            <person name="Heuer A."/>
            <person name="Rast P."/>
            <person name="Oberbeckmann S."/>
            <person name="Bunk B."/>
            <person name="Jeske O."/>
            <person name="Meyerdierks A."/>
            <person name="Storesund J.E."/>
            <person name="Kallscheuer N."/>
            <person name="Luecker S."/>
            <person name="Lage O.M."/>
            <person name="Pohl T."/>
            <person name="Merkel B.J."/>
            <person name="Hornburger P."/>
            <person name="Mueller R.-W."/>
            <person name="Bruemmer F."/>
            <person name="Labrenz M."/>
            <person name="Spormann A.M."/>
            <person name="Op den Camp H."/>
            <person name="Overmann J."/>
            <person name="Amann R."/>
            <person name="Jetten M.S.M."/>
            <person name="Mascher T."/>
            <person name="Medema M.H."/>
            <person name="Devos D.P."/>
            <person name="Kaster A.-K."/>
            <person name="Ovreas L."/>
            <person name="Rohde M."/>
            <person name="Galperin M.Y."/>
            <person name="Jogler C."/>
        </authorList>
    </citation>
    <scope>NUCLEOTIDE SEQUENCE [LARGE SCALE GENOMIC DNA]</scope>
    <source>
        <strain evidence="4 5">Pan44</strain>
    </source>
</reference>
<accession>A0A517SAU0</accession>
<dbReference type="RefSeq" id="WP_145028276.1">
    <property type="nucleotide sequence ID" value="NZ_CP036271.1"/>
</dbReference>
<evidence type="ECO:0000313" key="4">
    <source>
        <dbReference type="EMBL" id="QDT53233.1"/>
    </source>
</evidence>
<name>A0A517SAU0_9PLAN</name>
<dbReference type="PANTHER" id="PTHR43861">
    <property type="entry name" value="TRANS-ACONITATE 2-METHYLTRANSFERASE-RELATED"/>
    <property type="match status" value="1"/>
</dbReference>
<dbReference type="InterPro" id="IPR029063">
    <property type="entry name" value="SAM-dependent_MTases_sf"/>
</dbReference>
<evidence type="ECO:0000313" key="5">
    <source>
        <dbReference type="Proteomes" id="UP000315700"/>
    </source>
</evidence>
<dbReference type="SUPFAM" id="SSF53335">
    <property type="entry name" value="S-adenosyl-L-methionine-dependent methyltransferases"/>
    <property type="match status" value="1"/>
</dbReference>
<evidence type="ECO:0000256" key="2">
    <source>
        <dbReference type="ARBA" id="ARBA00022679"/>
    </source>
</evidence>
<dbReference type="OrthoDB" id="9774345at2"/>
<dbReference type="FunCoup" id="A0A517SAU0">
    <property type="interactions" value="80"/>
</dbReference>
<keyword evidence="2 4" id="KW-0808">Transferase</keyword>
<dbReference type="InterPro" id="IPR041698">
    <property type="entry name" value="Methyltransf_25"/>
</dbReference>
<evidence type="ECO:0000259" key="3">
    <source>
        <dbReference type="Pfam" id="PF13649"/>
    </source>
</evidence>
<dbReference type="InParanoid" id="A0A517SAU0"/>
<proteinExistence type="predicted"/>
<gene>
    <name evidence="4" type="primary">tam</name>
    <name evidence="4" type="ORF">Pan44_12490</name>
</gene>
<dbReference type="Gene3D" id="3.40.50.150">
    <property type="entry name" value="Vaccinia Virus protein VP39"/>
    <property type="match status" value="1"/>
</dbReference>
<dbReference type="GO" id="GO:0030798">
    <property type="term" value="F:trans-aconitate 2-methyltransferase activity"/>
    <property type="evidence" value="ECO:0007669"/>
    <property type="project" value="UniProtKB-EC"/>
</dbReference>
<dbReference type="Gene3D" id="1.10.150.290">
    <property type="entry name" value="S-adenosyl-L-methionine-dependent methyltransferases"/>
    <property type="match status" value="1"/>
</dbReference>
<dbReference type="Proteomes" id="UP000315700">
    <property type="component" value="Chromosome"/>
</dbReference>
<dbReference type="EC" id="2.1.1.144" evidence="4"/>
<organism evidence="4 5">
    <name type="scientific">Caulifigura coniformis</name>
    <dbReference type="NCBI Taxonomy" id="2527983"/>
    <lineage>
        <taxon>Bacteria</taxon>
        <taxon>Pseudomonadati</taxon>
        <taxon>Planctomycetota</taxon>
        <taxon>Planctomycetia</taxon>
        <taxon>Planctomycetales</taxon>
        <taxon>Planctomycetaceae</taxon>
        <taxon>Caulifigura</taxon>
    </lineage>
</organism>
<protein>
    <submittedName>
        <fullName evidence="4">Trans-aconitate 2-methyltransferase</fullName>
        <ecNumber evidence="4">2.1.1.144</ecNumber>
    </submittedName>
</protein>
<dbReference type="InterPro" id="IPR023149">
    <property type="entry name" value="Trans_acon_MeTrfase_C"/>
</dbReference>
<dbReference type="PANTHER" id="PTHR43861:SF1">
    <property type="entry name" value="TRANS-ACONITATE 2-METHYLTRANSFERASE"/>
    <property type="match status" value="1"/>
</dbReference>
<dbReference type="EMBL" id="CP036271">
    <property type="protein sequence ID" value="QDT53233.1"/>
    <property type="molecule type" value="Genomic_DNA"/>
</dbReference>